<dbReference type="PROSITE" id="PS50109">
    <property type="entry name" value="HIS_KIN"/>
    <property type="match status" value="1"/>
</dbReference>
<feature type="coiled-coil region" evidence="6">
    <location>
        <begin position="475"/>
        <end position="502"/>
    </location>
</feature>
<dbReference type="OrthoDB" id="9816482at2"/>
<feature type="domain" description="Histidine kinase" evidence="7">
    <location>
        <begin position="627"/>
        <end position="841"/>
    </location>
</feature>
<dbReference type="EMBL" id="FQXJ01000004">
    <property type="protein sequence ID" value="SHH68828.1"/>
    <property type="molecule type" value="Genomic_DNA"/>
</dbReference>
<evidence type="ECO:0000259" key="7">
    <source>
        <dbReference type="PROSITE" id="PS50109"/>
    </source>
</evidence>
<reference evidence="9" key="1">
    <citation type="submission" date="2016-11" db="EMBL/GenBank/DDBJ databases">
        <authorList>
            <person name="Varghese N."/>
            <person name="Submissions S."/>
        </authorList>
    </citation>
    <scope>NUCLEOTIDE SEQUENCE [LARGE SCALE GENOMIC DNA]</scope>
    <source>
        <strain evidence="9">DSM 15449</strain>
    </source>
</reference>
<dbReference type="PANTHER" id="PTHR43065">
    <property type="entry name" value="SENSOR HISTIDINE KINASE"/>
    <property type="match status" value="1"/>
</dbReference>
<protein>
    <submittedName>
        <fullName evidence="8">Signal transduction histidine kinase</fullName>
    </submittedName>
</protein>
<dbReference type="SMART" id="SM00387">
    <property type="entry name" value="HATPase_c"/>
    <property type="match status" value="1"/>
</dbReference>
<keyword evidence="4" id="KW-0067">ATP-binding</keyword>
<dbReference type="InterPro" id="IPR036890">
    <property type="entry name" value="HATPase_C_sf"/>
</dbReference>
<feature type="coiled-coil region" evidence="6">
    <location>
        <begin position="570"/>
        <end position="604"/>
    </location>
</feature>
<evidence type="ECO:0000256" key="5">
    <source>
        <dbReference type="ARBA" id="ARBA00023012"/>
    </source>
</evidence>
<dbReference type="SUPFAM" id="SSF55874">
    <property type="entry name" value="ATPase domain of HSP90 chaperone/DNA topoisomerase II/histidine kinase"/>
    <property type="match status" value="2"/>
</dbReference>
<keyword evidence="1" id="KW-0808">Transferase</keyword>
<proteinExistence type="predicted"/>
<dbReference type="InterPro" id="IPR003594">
    <property type="entry name" value="HATPase_dom"/>
</dbReference>
<evidence type="ECO:0000256" key="4">
    <source>
        <dbReference type="ARBA" id="ARBA00022840"/>
    </source>
</evidence>
<keyword evidence="9" id="KW-1185">Reference proteome</keyword>
<dbReference type="AlphaFoldDB" id="A0A1M5V153"/>
<name>A0A1M5V153_9FIRM</name>
<dbReference type="PANTHER" id="PTHR43065:SF46">
    <property type="entry name" value="C4-DICARBOXYLATE TRANSPORT SENSOR PROTEIN DCTB"/>
    <property type="match status" value="1"/>
</dbReference>
<dbReference type="Gene3D" id="3.30.565.10">
    <property type="entry name" value="Histidine kinase-like ATPase, C-terminal domain"/>
    <property type="match status" value="2"/>
</dbReference>
<evidence type="ECO:0000256" key="1">
    <source>
        <dbReference type="ARBA" id="ARBA00022679"/>
    </source>
</evidence>
<dbReference type="GO" id="GO:0005524">
    <property type="term" value="F:ATP binding"/>
    <property type="evidence" value="ECO:0007669"/>
    <property type="project" value="UniProtKB-KW"/>
</dbReference>
<keyword evidence="2" id="KW-0547">Nucleotide-binding</keyword>
<organism evidence="8 9">
    <name type="scientific">Desulfosporosinus lacus DSM 15449</name>
    <dbReference type="NCBI Taxonomy" id="1121420"/>
    <lineage>
        <taxon>Bacteria</taxon>
        <taxon>Bacillati</taxon>
        <taxon>Bacillota</taxon>
        <taxon>Clostridia</taxon>
        <taxon>Eubacteriales</taxon>
        <taxon>Desulfitobacteriaceae</taxon>
        <taxon>Desulfosporosinus</taxon>
    </lineage>
</organism>
<dbReference type="Pfam" id="PF13589">
    <property type="entry name" value="HATPase_c_3"/>
    <property type="match status" value="1"/>
</dbReference>
<dbReference type="Pfam" id="PF02518">
    <property type="entry name" value="HATPase_c"/>
    <property type="match status" value="1"/>
</dbReference>
<accession>A0A1M5V153</accession>
<dbReference type="GO" id="GO:0016301">
    <property type="term" value="F:kinase activity"/>
    <property type="evidence" value="ECO:0007669"/>
    <property type="project" value="UniProtKB-KW"/>
</dbReference>
<dbReference type="Proteomes" id="UP000183954">
    <property type="component" value="Unassembled WGS sequence"/>
</dbReference>
<evidence type="ECO:0000256" key="2">
    <source>
        <dbReference type="ARBA" id="ARBA00022741"/>
    </source>
</evidence>
<gene>
    <name evidence="8" type="ORF">SAMN02746098_01150</name>
</gene>
<evidence type="ECO:0000313" key="8">
    <source>
        <dbReference type="EMBL" id="SHH68828.1"/>
    </source>
</evidence>
<keyword evidence="3 8" id="KW-0418">Kinase</keyword>
<sequence>MSEQLTLFDRESDYLESDINGFDKKSASFRVHASLIYKLGESLIADEVTALSELIKNAYDADATICMLSIDSNYTETIAETVCKGLIELSDNGCGMDLSTIINGWLTLSNSPKKKMKKEERTTPKYHRYPLGDKGLGRLSVQKLGRNMKMITKLATSKIEYTVTIPWGDFLKNTTIDQIPVKIEETEIDNEKSYTKIIIKDLIDDERWASQTQIDILTNSISKIVSPFRSKENTFKVVAKVNGQEIETIGKIFDELLASARAKHTIKYSCGKAEVITEYKRSFFYNREILQKIVSGEFTLSETAINDFLRINQKSLSNVFPRFDYGNILASEDECLFEDIQLLQKTSGDSLRTSDPGEFECEIYEYSLDQKYLDYLYENISYDRLIDRDEYRNFIKRFYGIKVVRDGFVVQGFGEGEGGDWLGLSSSSKTTGYFFDLRNDSIIGCVYLTGNCNAVLKETTNREGFVEDEYYHAFYKILDDSIKRINRNRKKLNDAMKAYVVEAISLSSDIGDNVLTFKPTIIKIREEMASTTPLISEGHKHIASALDNYSVAKRIIDSSPFVPSEVTKSLDNLYQNIADVSGDYKRIQQERDSLNKKLDAINYDFEKINERLQDLFELAGLGISVELFAHEFDSSIRSVKAKNQQVIDSKSTQSIDDLIKHINYVTYSLDALRKQMSYFNPGLKFVRAEKQVFNISDFLESHRSFYKERCEKKNIDFNVNVLRDFKVRINRGMLNQAFDNLFSNSEYWLDFSARKDLIKDKKYTIEVLERGIIVVWDNGIGVSKDIETRLFEPFESKKTDGRGLGLYIAASNLKYNSARIRLLGERNQERNLYKFEIDLSQLMQ</sequence>
<keyword evidence="6" id="KW-0175">Coiled coil</keyword>
<evidence type="ECO:0000256" key="3">
    <source>
        <dbReference type="ARBA" id="ARBA00022777"/>
    </source>
</evidence>
<dbReference type="STRING" id="1121420.SAMN02746098_01150"/>
<dbReference type="RefSeq" id="WP_073028492.1">
    <property type="nucleotide sequence ID" value="NZ_FQXJ01000004.1"/>
</dbReference>
<keyword evidence="5" id="KW-0902">Two-component regulatory system</keyword>
<dbReference type="InterPro" id="IPR005467">
    <property type="entry name" value="His_kinase_dom"/>
</dbReference>
<evidence type="ECO:0000256" key="6">
    <source>
        <dbReference type="SAM" id="Coils"/>
    </source>
</evidence>
<dbReference type="GO" id="GO:0000160">
    <property type="term" value="P:phosphorelay signal transduction system"/>
    <property type="evidence" value="ECO:0007669"/>
    <property type="project" value="UniProtKB-KW"/>
</dbReference>
<evidence type="ECO:0000313" key="9">
    <source>
        <dbReference type="Proteomes" id="UP000183954"/>
    </source>
</evidence>